<accession>A0A5J6MQW5</accession>
<keyword evidence="3" id="KW-1185">Reference proteome</keyword>
<dbReference type="Proteomes" id="UP000326202">
    <property type="component" value="Chromosome"/>
</dbReference>
<evidence type="ECO:0000256" key="1">
    <source>
        <dbReference type="SAM" id="MobiDB-lite"/>
    </source>
</evidence>
<sequence length="75" mass="8009">MREIDVAHQPEDQREAARHQEIEGSEREPVHEGEQEELHARRLVEAGIGLGVSGSGGAACTPALVFGRAVISPAI</sequence>
<gene>
    <name evidence="2" type="ORF">FRZ44_43470</name>
</gene>
<name>A0A5J6MQW5_9PROT</name>
<evidence type="ECO:0000313" key="3">
    <source>
        <dbReference type="Proteomes" id="UP000326202"/>
    </source>
</evidence>
<dbReference type="KEGG" id="htq:FRZ44_43470"/>
<dbReference type="EMBL" id="CP042906">
    <property type="protein sequence ID" value="QEX19035.1"/>
    <property type="molecule type" value="Genomic_DNA"/>
</dbReference>
<dbReference type="AlphaFoldDB" id="A0A5J6MQW5"/>
<evidence type="ECO:0000313" key="2">
    <source>
        <dbReference type="EMBL" id="QEX19035.1"/>
    </source>
</evidence>
<proteinExistence type="predicted"/>
<organism evidence="2 3">
    <name type="scientific">Hypericibacter terrae</name>
    <dbReference type="NCBI Taxonomy" id="2602015"/>
    <lineage>
        <taxon>Bacteria</taxon>
        <taxon>Pseudomonadati</taxon>
        <taxon>Pseudomonadota</taxon>
        <taxon>Alphaproteobacteria</taxon>
        <taxon>Rhodospirillales</taxon>
        <taxon>Dongiaceae</taxon>
        <taxon>Hypericibacter</taxon>
    </lineage>
</organism>
<protein>
    <submittedName>
        <fullName evidence="2">Uncharacterized protein</fullName>
    </submittedName>
</protein>
<feature type="region of interest" description="Disordered" evidence="1">
    <location>
        <begin position="1"/>
        <end position="38"/>
    </location>
</feature>
<reference evidence="2 3" key="1">
    <citation type="submission" date="2019-08" db="EMBL/GenBank/DDBJ databases">
        <title>Hyperibacter terrae gen. nov., sp. nov. and Hyperibacter viscosus sp. nov., two new members in the family Rhodospirillaceae isolated from the rhizosphere of Hypericum perforatum.</title>
        <authorList>
            <person name="Noviana Z."/>
        </authorList>
    </citation>
    <scope>NUCLEOTIDE SEQUENCE [LARGE SCALE GENOMIC DNA]</scope>
    <source>
        <strain evidence="2 3">R5913</strain>
    </source>
</reference>